<evidence type="ECO:0000313" key="2">
    <source>
        <dbReference type="EMBL" id="MBD7980986.1"/>
    </source>
</evidence>
<evidence type="ECO:0000259" key="1">
    <source>
        <dbReference type="Pfam" id="PF02627"/>
    </source>
</evidence>
<organism evidence="2 3">
    <name type="scientific">Oerskovia merdavium</name>
    <dbReference type="NCBI Taxonomy" id="2762227"/>
    <lineage>
        <taxon>Bacteria</taxon>
        <taxon>Bacillati</taxon>
        <taxon>Actinomycetota</taxon>
        <taxon>Actinomycetes</taxon>
        <taxon>Micrococcales</taxon>
        <taxon>Cellulomonadaceae</taxon>
        <taxon>Oerskovia</taxon>
    </lineage>
</organism>
<accession>A0ABR8TYW0</accession>
<proteinExistence type="predicted"/>
<sequence length="157" mass="16652">MTTETAPQTVPVPSRLAVDELAPLMSRAMASFAAATRKSSIEPALLDLVSARASQINGCAYCVDTHSADAIAAGEDLRRVLSLSVWRETPFFTARERAALALTEAATRCAEGPVPAEVVEEAAEHFGPTELAELVWAVAAINAWNVVGASLHPWPLD</sequence>
<dbReference type="InterPro" id="IPR003779">
    <property type="entry name" value="CMD-like"/>
</dbReference>
<dbReference type="RefSeq" id="WP_191803201.1">
    <property type="nucleotide sequence ID" value="NZ_JACSQF010000008.1"/>
</dbReference>
<dbReference type="EMBL" id="JACSQF010000008">
    <property type="protein sequence ID" value="MBD7980986.1"/>
    <property type="molecule type" value="Genomic_DNA"/>
</dbReference>
<name>A0ABR8TYW0_9CELL</name>
<keyword evidence="3" id="KW-1185">Reference proteome</keyword>
<dbReference type="Proteomes" id="UP000655570">
    <property type="component" value="Unassembled WGS sequence"/>
</dbReference>
<gene>
    <name evidence="2" type="ORF">H9641_09725</name>
</gene>
<dbReference type="Gene3D" id="1.20.1290.10">
    <property type="entry name" value="AhpD-like"/>
    <property type="match status" value="1"/>
</dbReference>
<protein>
    <submittedName>
        <fullName evidence="2">Carboxymuconolactone decarboxylase family protein</fullName>
    </submittedName>
</protein>
<evidence type="ECO:0000313" key="3">
    <source>
        <dbReference type="Proteomes" id="UP000655570"/>
    </source>
</evidence>
<dbReference type="InterPro" id="IPR004675">
    <property type="entry name" value="AhpD_core"/>
</dbReference>
<reference evidence="2 3" key="1">
    <citation type="submission" date="2020-08" db="EMBL/GenBank/DDBJ databases">
        <title>A Genomic Blueprint of the Chicken Gut Microbiome.</title>
        <authorList>
            <person name="Gilroy R."/>
            <person name="Ravi A."/>
            <person name="Getino M."/>
            <person name="Pursley I."/>
            <person name="Horton D.L."/>
            <person name="Alikhan N.-F."/>
            <person name="Baker D."/>
            <person name="Gharbi K."/>
            <person name="Hall N."/>
            <person name="Watson M."/>
            <person name="Adriaenssens E.M."/>
            <person name="Foster-Nyarko E."/>
            <person name="Jarju S."/>
            <person name="Secka A."/>
            <person name="Antonio M."/>
            <person name="Oren A."/>
            <person name="Chaudhuri R."/>
            <person name="La Ragione R.M."/>
            <person name="Hildebrand F."/>
            <person name="Pallen M.J."/>
        </authorList>
    </citation>
    <scope>NUCLEOTIDE SEQUENCE [LARGE SCALE GENOMIC DNA]</scope>
    <source>
        <strain evidence="2 3">Sa2CUA9</strain>
    </source>
</reference>
<dbReference type="Pfam" id="PF02627">
    <property type="entry name" value="CMD"/>
    <property type="match status" value="1"/>
</dbReference>
<feature type="domain" description="Carboxymuconolactone decarboxylase-like" evidence="1">
    <location>
        <begin position="24"/>
        <end position="104"/>
    </location>
</feature>
<dbReference type="PANTHER" id="PTHR34846:SF10">
    <property type="entry name" value="CYTOPLASMIC PROTEIN"/>
    <property type="match status" value="1"/>
</dbReference>
<comment type="caution">
    <text evidence="2">The sequence shown here is derived from an EMBL/GenBank/DDBJ whole genome shotgun (WGS) entry which is preliminary data.</text>
</comment>
<dbReference type="InterPro" id="IPR029032">
    <property type="entry name" value="AhpD-like"/>
</dbReference>
<dbReference type="PANTHER" id="PTHR34846">
    <property type="entry name" value="4-CARBOXYMUCONOLACTONE DECARBOXYLASE FAMILY PROTEIN (AFU_ORTHOLOGUE AFUA_6G11590)"/>
    <property type="match status" value="1"/>
</dbReference>
<dbReference type="NCBIfam" id="TIGR00778">
    <property type="entry name" value="ahpD_dom"/>
    <property type="match status" value="1"/>
</dbReference>
<dbReference type="SUPFAM" id="SSF69118">
    <property type="entry name" value="AhpD-like"/>
    <property type="match status" value="1"/>
</dbReference>